<keyword evidence="2 3" id="KW-0472">Membrane</keyword>
<protein>
    <submittedName>
        <fullName evidence="4">Spore germination protein</fullName>
    </submittedName>
</protein>
<evidence type="ECO:0000313" key="4">
    <source>
        <dbReference type="EMBL" id="QNO15994.1"/>
    </source>
</evidence>
<sequence>MIIDKFLDRLLHSNQKEKVMKVGSGMMISKNISININKLKNQILVDCCDVKYKEITIKLLEGELSGVLIFVDGLVDKQVINRDILRPLLSKKNLLSKNNFSKISVLQQYLHIDDISSDIKLSSLTDNLFSGSTILIIDTFTEFLILNTKGFSDRAIEESKIEHVIRGPKDGFIENLRTNTSLIRRKIKDPKLKIRELTIGERTKTTVAILFVEELVNQNLLDDILSRIKKIKINGVFETAYIEQHLEESPYSMFPQMQTTERPDKVCSNLLEGKIAIFVDGSPDCLLLPITFSQLFQSPDDYYERLLYGNFLRLIRYLGFLITTSFPAFYVALTTFHQDVLPTDLAFSIAKSRIGVPYPPVIEVVLMEVTIELLREASARLPASIGQTIGIVGAIVLGDAAVRANLVSPIMVIVVAITALGAYIVPYYSTSYALRFIRIPMVVSAATFGAYGMIITWCWILAHLCRLSSFGFPYLSPFSPSDPALITDSLLRKPLYNQQTTPKTKRTRRAK</sequence>
<dbReference type="PANTHER" id="PTHR22550:SF5">
    <property type="entry name" value="LEUCINE ZIPPER PROTEIN 4"/>
    <property type="match status" value="1"/>
</dbReference>
<dbReference type="PANTHER" id="PTHR22550">
    <property type="entry name" value="SPORE GERMINATION PROTEIN"/>
    <property type="match status" value="1"/>
</dbReference>
<dbReference type="AlphaFoldDB" id="A0A7G9WBD2"/>
<evidence type="ECO:0000256" key="2">
    <source>
        <dbReference type="ARBA" id="ARBA00023136"/>
    </source>
</evidence>
<dbReference type="GO" id="GO:0009847">
    <property type="term" value="P:spore germination"/>
    <property type="evidence" value="ECO:0007669"/>
    <property type="project" value="InterPro"/>
</dbReference>
<reference evidence="4 5" key="1">
    <citation type="submission" date="2020-07" db="EMBL/GenBank/DDBJ databases">
        <title>Alkalicella. sp. LB2 genome.</title>
        <authorList>
            <person name="Postec A."/>
            <person name="Quemeneur M."/>
        </authorList>
    </citation>
    <scope>NUCLEOTIDE SEQUENCE [LARGE SCALE GENOMIC DNA]</scope>
    <source>
        <strain evidence="4 5">LB2</strain>
    </source>
</reference>
<evidence type="ECO:0000256" key="3">
    <source>
        <dbReference type="SAM" id="Phobius"/>
    </source>
</evidence>
<feature type="transmembrane region" description="Helical" evidence="3">
    <location>
        <begin position="406"/>
        <end position="429"/>
    </location>
</feature>
<evidence type="ECO:0000256" key="1">
    <source>
        <dbReference type="ARBA" id="ARBA00005278"/>
    </source>
</evidence>
<gene>
    <name evidence="4" type="ORF">HYG86_15065</name>
</gene>
<dbReference type="Pfam" id="PF03323">
    <property type="entry name" value="GerA"/>
    <property type="match status" value="1"/>
</dbReference>
<keyword evidence="3" id="KW-0812">Transmembrane</keyword>
<name>A0A7G9WBD2_ALKCA</name>
<organism evidence="4 5">
    <name type="scientific">Alkalicella caledoniensis</name>
    <dbReference type="NCBI Taxonomy" id="2731377"/>
    <lineage>
        <taxon>Bacteria</taxon>
        <taxon>Bacillati</taxon>
        <taxon>Bacillota</taxon>
        <taxon>Clostridia</taxon>
        <taxon>Eubacteriales</taxon>
        <taxon>Proteinivoracaceae</taxon>
        <taxon>Alkalicella</taxon>
    </lineage>
</organism>
<dbReference type="KEGG" id="acae:HYG86_15065"/>
<dbReference type="PIRSF" id="PIRSF005690">
    <property type="entry name" value="GerBA"/>
    <property type="match status" value="1"/>
</dbReference>
<comment type="similarity">
    <text evidence="1">Belongs to the GerABKA family.</text>
</comment>
<proteinExistence type="inferred from homology"/>
<evidence type="ECO:0000313" key="5">
    <source>
        <dbReference type="Proteomes" id="UP000516160"/>
    </source>
</evidence>
<feature type="transmembrane region" description="Helical" evidence="3">
    <location>
        <begin position="441"/>
        <end position="462"/>
    </location>
</feature>
<feature type="transmembrane region" description="Helical" evidence="3">
    <location>
        <begin position="314"/>
        <end position="333"/>
    </location>
</feature>
<dbReference type="RefSeq" id="WP_213166392.1">
    <property type="nucleotide sequence ID" value="NZ_CP058559.1"/>
</dbReference>
<dbReference type="GO" id="GO:0016020">
    <property type="term" value="C:membrane"/>
    <property type="evidence" value="ECO:0007669"/>
    <property type="project" value="InterPro"/>
</dbReference>
<keyword evidence="3" id="KW-1133">Transmembrane helix</keyword>
<dbReference type="Proteomes" id="UP000516160">
    <property type="component" value="Chromosome"/>
</dbReference>
<dbReference type="EMBL" id="CP058559">
    <property type="protein sequence ID" value="QNO15994.1"/>
    <property type="molecule type" value="Genomic_DNA"/>
</dbReference>
<dbReference type="InterPro" id="IPR004995">
    <property type="entry name" value="Spore_Ger"/>
</dbReference>
<keyword evidence="5" id="KW-1185">Reference proteome</keyword>
<accession>A0A7G9WBD2</accession>
<dbReference type="InterPro" id="IPR050768">
    <property type="entry name" value="UPF0353/GerABKA_families"/>
</dbReference>